<dbReference type="Gene3D" id="3.90.550.10">
    <property type="entry name" value="Spore Coat Polysaccharide Biosynthesis Protein SpsA, Chain A"/>
    <property type="match status" value="1"/>
</dbReference>
<dbReference type="SUPFAM" id="SSF53448">
    <property type="entry name" value="Nucleotide-diphospho-sugar transferases"/>
    <property type="match status" value="1"/>
</dbReference>
<evidence type="ECO:0000256" key="1">
    <source>
        <dbReference type="SAM" id="Phobius"/>
    </source>
</evidence>
<feature type="transmembrane region" description="Helical" evidence="1">
    <location>
        <begin position="235"/>
        <end position="252"/>
    </location>
</feature>
<keyword evidence="1" id="KW-0472">Membrane</keyword>
<protein>
    <submittedName>
        <fullName evidence="3">Glycosyltransferase family A protein</fullName>
    </submittedName>
</protein>
<keyword evidence="1" id="KW-0812">Transmembrane</keyword>
<reference evidence="4" key="1">
    <citation type="journal article" date="2019" name="Int. J. Syst. Evol. Microbiol.">
        <title>The Global Catalogue of Microorganisms (GCM) 10K type strain sequencing project: providing services to taxonomists for standard genome sequencing and annotation.</title>
        <authorList>
            <consortium name="The Broad Institute Genomics Platform"/>
            <consortium name="The Broad Institute Genome Sequencing Center for Infectious Disease"/>
            <person name="Wu L."/>
            <person name="Ma J."/>
        </authorList>
    </citation>
    <scope>NUCLEOTIDE SEQUENCE [LARGE SCALE GENOMIC DNA]</scope>
    <source>
        <strain evidence="4">JCM 14326</strain>
    </source>
</reference>
<dbReference type="InterPro" id="IPR029044">
    <property type="entry name" value="Nucleotide-diphossugar_trans"/>
</dbReference>
<name>A0ABP4ZJ97_9MICO</name>
<dbReference type="PANTHER" id="PTHR43685:SF3">
    <property type="entry name" value="SLR2126 PROTEIN"/>
    <property type="match status" value="1"/>
</dbReference>
<keyword evidence="4" id="KW-1185">Reference proteome</keyword>
<proteinExistence type="predicted"/>
<dbReference type="PANTHER" id="PTHR43685">
    <property type="entry name" value="GLYCOSYLTRANSFERASE"/>
    <property type="match status" value="1"/>
</dbReference>
<accession>A0ABP4ZJ97</accession>
<dbReference type="RefSeq" id="WP_344101549.1">
    <property type="nucleotide sequence ID" value="NZ_BAAANL010000003.1"/>
</dbReference>
<dbReference type="Proteomes" id="UP001501094">
    <property type="component" value="Unassembled WGS sequence"/>
</dbReference>
<sequence>MTALISVVIPCLNGARDLPRQLDALLAQEVDAAFEVVVADNGSGDGSRDVVAAYGARDARVRGVDASGVRGINHARNAGVRHARGEFVLLCDCDDEVQPGWLAAMDRARAAGHACVGGDLIRELPDGSLVARESGVERVTWPDVPRPFGANCGFRREVWERLGGFDESFKGGGDESDFFYRAHLAGYPTTAVRGAAIRYAERDGFRAIARQYFNYGKGRAKLYRKFQEHGMPRPAPWRLPLVVAGALVFILLGGRNGRQRRRGVGLLANRAGRLVGSWRERTYCV</sequence>
<dbReference type="Pfam" id="PF00535">
    <property type="entry name" value="Glycos_transf_2"/>
    <property type="match status" value="1"/>
</dbReference>
<gene>
    <name evidence="3" type="ORF">GCM10009751_16870</name>
</gene>
<comment type="caution">
    <text evidence="3">The sequence shown here is derived from an EMBL/GenBank/DDBJ whole genome shotgun (WGS) entry which is preliminary data.</text>
</comment>
<feature type="domain" description="Glycosyltransferase 2-like" evidence="2">
    <location>
        <begin position="6"/>
        <end position="134"/>
    </location>
</feature>
<dbReference type="EMBL" id="BAAANL010000003">
    <property type="protein sequence ID" value="GAA1860001.1"/>
    <property type="molecule type" value="Genomic_DNA"/>
</dbReference>
<dbReference type="InterPro" id="IPR050834">
    <property type="entry name" value="Glycosyltransf_2"/>
</dbReference>
<organism evidence="3 4">
    <name type="scientific">Myceligenerans crystallogenes</name>
    <dbReference type="NCBI Taxonomy" id="316335"/>
    <lineage>
        <taxon>Bacteria</taxon>
        <taxon>Bacillati</taxon>
        <taxon>Actinomycetota</taxon>
        <taxon>Actinomycetes</taxon>
        <taxon>Micrococcales</taxon>
        <taxon>Promicromonosporaceae</taxon>
        <taxon>Myceligenerans</taxon>
    </lineage>
</organism>
<evidence type="ECO:0000313" key="3">
    <source>
        <dbReference type="EMBL" id="GAA1860001.1"/>
    </source>
</evidence>
<keyword evidence="1" id="KW-1133">Transmembrane helix</keyword>
<dbReference type="InterPro" id="IPR001173">
    <property type="entry name" value="Glyco_trans_2-like"/>
</dbReference>
<evidence type="ECO:0000259" key="2">
    <source>
        <dbReference type="Pfam" id="PF00535"/>
    </source>
</evidence>
<evidence type="ECO:0000313" key="4">
    <source>
        <dbReference type="Proteomes" id="UP001501094"/>
    </source>
</evidence>